<proteinExistence type="predicted"/>
<evidence type="ECO:0008006" key="4">
    <source>
        <dbReference type="Google" id="ProtNLM"/>
    </source>
</evidence>
<reference evidence="2" key="1">
    <citation type="submission" date="2019-06" db="EMBL/GenBank/DDBJ databases">
        <authorList>
            <person name="Zheng W."/>
        </authorList>
    </citation>
    <scope>NUCLEOTIDE SEQUENCE</scope>
    <source>
        <strain evidence="2">QDHG01</strain>
    </source>
</reference>
<gene>
    <name evidence="2" type="ORF">FGO68_gene3826</name>
</gene>
<feature type="compositionally biased region" description="Polar residues" evidence="1">
    <location>
        <begin position="387"/>
        <end position="396"/>
    </location>
</feature>
<dbReference type="Gene3D" id="1.10.472.10">
    <property type="entry name" value="Cyclin-like"/>
    <property type="match status" value="1"/>
</dbReference>
<feature type="region of interest" description="Disordered" evidence="1">
    <location>
        <begin position="351"/>
        <end position="372"/>
    </location>
</feature>
<dbReference type="Pfam" id="PF08613">
    <property type="entry name" value="Cyclin"/>
    <property type="match status" value="1"/>
</dbReference>
<organism evidence="2 3">
    <name type="scientific">Halteria grandinella</name>
    <dbReference type="NCBI Taxonomy" id="5974"/>
    <lineage>
        <taxon>Eukaryota</taxon>
        <taxon>Sar</taxon>
        <taxon>Alveolata</taxon>
        <taxon>Ciliophora</taxon>
        <taxon>Intramacronucleata</taxon>
        <taxon>Spirotrichea</taxon>
        <taxon>Stichotrichia</taxon>
        <taxon>Sporadotrichida</taxon>
        <taxon>Halteriidae</taxon>
        <taxon>Halteria</taxon>
    </lineage>
</organism>
<evidence type="ECO:0000313" key="2">
    <source>
        <dbReference type="EMBL" id="TNV87432.1"/>
    </source>
</evidence>
<keyword evidence="3" id="KW-1185">Reference proteome</keyword>
<dbReference type="InterPro" id="IPR013922">
    <property type="entry name" value="Cyclin_PHO80-like"/>
</dbReference>
<evidence type="ECO:0000313" key="3">
    <source>
        <dbReference type="Proteomes" id="UP000785679"/>
    </source>
</evidence>
<dbReference type="GO" id="GO:0019901">
    <property type="term" value="F:protein kinase binding"/>
    <property type="evidence" value="ECO:0007669"/>
    <property type="project" value="InterPro"/>
</dbReference>
<dbReference type="Proteomes" id="UP000785679">
    <property type="component" value="Unassembled WGS sequence"/>
</dbReference>
<accession>A0A8J8P5F0</accession>
<feature type="compositionally biased region" description="Low complexity" evidence="1">
    <location>
        <begin position="406"/>
        <end position="439"/>
    </location>
</feature>
<protein>
    <recommendedName>
        <fullName evidence="4">Cyclin</fullName>
    </recommendedName>
</protein>
<dbReference type="OrthoDB" id="337735at2759"/>
<dbReference type="PANTHER" id="PTHR15615">
    <property type="match status" value="1"/>
</dbReference>
<dbReference type="AlphaFoldDB" id="A0A8J8P5F0"/>
<dbReference type="PANTHER" id="PTHR15615:SF108">
    <property type="entry name" value="PROTEIN CNPPD1"/>
    <property type="match status" value="1"/>
</dbReference>
<comment type="caution">
    <text evidence="2">The sequence shown here is derived from an EMBL/GenBank/DDBJ whole genome shotgun (WGS) entry which is preliminary data.</text>
</comment>
<evidence type="ECO:0000256" key="1">
    <source>
        <dbReference type="SAM" id="MobiDB-lite"/>
    </source>
</evidence>
<name>A0A8J8P5F0_HALGN</name>
<sequence>MLQTVAQLGDQQTAQSLQMQGLPGGTTAQGFLHHQQLAGLPISPFHSTVPPQIPVQAYFVYVSINAGLTDEQAIVNLVLIERLCNMATREGVPIIINSLTIHRLILTAALLTSKFYNDVFYGNHFVAYIGGVHLEEINLLETEFLRFLDWRLWVDPPEYDFYLNGLLQHFEMIERQQQQQQLQFQMQQAALLQEQQRQQALYAAQQQAVAAAHFAQQQQQTQAYYQGVSQVANTHHPQIMMDQSVRTQEANGLAPDPTNIAQHQNVANPHHYTQGQIHRQHSPIDPSCYSHYNNSTQDMQQQPQWGVASQQNNQQQYQTRDCERSNHHIQGATVSQMGASYQDDLRTGYHTQTHQHQQVAYSCPPSQQQSDYSQNCQNAHYFQQQHSTGVPSSYHQMISPAPAGCSSDASTLNSSATSSSSSGAWTQSTASGSSIASGSMPNLARGGNMNQGGSGVMPAFVQ</sequence>
<dbReference type="CDD" id="cd20558">
    <property type="entry name" value="CYCLIN_ScPCL7-like"/>
    <property type="match status" value="1"/>
</dbReference>
<dbReference type="EMBL" id="RRYP01000437">
    <property type="protein sequence ID" value="TNV87432.1"/>
    <property type="molecule type" value="Genomic_DNA"/>
</dbReference>
<feature type="region of interest" description="Disordered" evidence="1">
    <location>
        <begin position="387"/>
        <end position="462"/>
    </location>
</feature>